<dbReference type="PATRIC" id="fig|1292037.4.peg.77"/>
<comment type="caution">
    <text evidence="3">The sequence shown here is derived from an EMBL/GenBank/DDBJ whole genome shotgun (WGS) entry which is preliminary data.</text>
</comment>
<dbReference type="GO" id="GO:0005524">
    <property type="term" value="F:ATP binding"/>
    <property type="evidence" value="ECO:0007669"/>
    <property type="project" value="UniProtKB-UniRule"/>
</dbReference>
<dbReference type="GO" id="GO:0018169">
    <property type="term" value="F:ribosomal S6-glutamic acid ligase activity"/>
    <property type="evidence" value="ECO:0007669"/>
    <property type="project" value="TreeGrafter"/>
</dbReference>
<dbReference type="Proteomes" id="UP000014139">
    <property type="component" value="Unassembled WGS sequence"/>
</dbReference>
<dbReference type="GO" id="GO:0046872">
    <property type="term" value="F:metal ion binding"/>
    <property type="evidence" value="ECO:0007669"/>
    <property type="project" value="InterPro"/>
</dbReference>
<organism evidence="3 4">
    <name type="scientific">Amycolatopsis vancoresmycina DSM 44592</name>
    <dbReference type="NCBI Taxonomy" id="1292037"/>
    <lineage>
        <taxon>Bacteria</taxon>
        <taxon>Bacillati</taxon>
        <taxon>Actinomycetota</taxon>
        <taxon>Actinomycetes</taxon>
        <taxon>Pseudonocardiales</taxon>
        <taxon>Pseudonocardiaceae</taxon>
        <taxon>Amycolatopsis</taxon>
    </lineage>
</organism>
<dbReference type="Pfam" id="PF08443">
    <property type="entry name" value="RimK"/>
    <property type="match status" value="1"/>
</dbReference>
<name>R1GGZ8_9PSEU</name>
<accession>R1GGZ8</accession>
<evidence type="ECO:0000259" key="2">
    <source>
        <dbReference type="PROSITE" id="PS50975"/>
    </source>
</evidence>
<dbReference type="PANTHER" id="PTHR21621:SF0">
    <property type="entry name" value="BETA-CITRYLGLUTAMATE SYNTHASE B-RELATED"/>
    <property type="match status" value="1"/>
</dbReference>
<evidence type="ECO:0000313" key="4">
    <source>
        <dbReference type="Proteomes" id="UP000014139"/>
    </source>
</evidence>
<dbReference type="OrthoDB" id="9794735at2"/>
<dbReference type="InterPro" id="IPR011761">
    <property type="entry name" value="ATP-grasp"/>
</dbReference>
<evidence type="ECO:0000256" key="1">
    <source>
        <dbReference type="PROSITE-ProRule" id="PRU00409"/>
    </source>
</evidence>
<reference evidence="3 4" key="1">
    <citation type="submission" date="2013-02" db="EMBL/GenBank/DDBJ databases">
        <title>Draft genome sequence of Amycolatopsis vancoresmycina strain DSM 44592T.</title>
        <authorList>
            <person name="Kumar S."/>
            <person name="Kaur N."/>
            <person name="Kaur C."/>
            <person name="Raghava G.P.S."/>
            <person name="Mayilraj S."/>
        </authorList>
    </citation>
    <scope>NUCLEOTIDE SEQUENCE [LARGE SCALE GENOMIC DNA]</scope>
    <source>
        <strain evidence="3 4">DSM 44592</strain>
    </source>
</reference>
<dbReference type="SUPFAM" id="SSF56059">
    <property type="entry name" value="Glutathione synthetase ATP-binding domain-like"/>
    <property type="match status" value="1"/>
</dbReference>
<proteinExistence type="predicted"/>
<evidence type="ECO:0000313" key="3">
    <source>
        <dbReference type="EMBL" id="EOD70512.1"/>
    </source>
</evidence>
<dbReference type="PROSITE" id="PS50975">
    <property type="entry name" value="ATP_GRASP"/>
    <property type="match status" value="1"/>
</dbReference>
<dbReference type="EMBL" id="AOUO01000006">
    <property type="protein sequence ID" value="EOD70512.1"/>
    <property type="molecule type" value="Genomic_DNA"/>
</dbReference>
<feature type="domain" description="ATP-grasp" evidence="2">
    <location>
        <begin position="130"/>
        <end position="306"/>
    </location>
</feature>
<dbReference type="GO" id="GO:0005737">
    <property type="term" value="C:cytoplasm"/>
    <property type="evidence" value="ECO:0007669"/>
    <property type="project" value="TreeGrafter"/>
</dbReference>
<dbReference type="AlphaFoldDB" id="R1GGZ8"/>
<dbReference type="eggNOG" id="COG0189">
    <property type="taxonomic scope" value="Bacteria"/>
</dbReference>
<protein>
    <recommendedName>
        <fullName evidence="2">ATP-grasp domain-containing protein</fullName>
    </recommendedName>
</protein>
<keyword evidence="1" id="KW-0067">ATP-binding</keyword>
<dbReference type="RefSeq" id="WP_003054388.1">
    <property type="nucleotide sequence ID" value="NZ_AOUO01000006.1"/>
</dbReference>
<keyword evidence="1" id="KW-0547">Nucleotide-binding</keyword>
<dbReference type="Gene3D" id="3.30.470.20">
    <property type="entry name" value="ATP-grasp fold, B domain"/>
    <property type="match status" value="1"/>
</dbReference>
<keyword evidence="4" id="KW-1185">Reference proteome</keyword>
<gene>
    <name evidence="3" type="ORF">H480_00405</name>
</gene>
<dbReference type="InterPro" id="IPR013651">
    <property type="entry name" value="ATP-grasp_RimK-type"/>
</dbReference>
<sequence>MTVLLWGLPDEPPVHLVAAELRARDADVVLVDSRAAARDTIDLRLDPGADAGGVLRTRDRTVELAGVTGVYARPVEPELFPGLEPADLDHARRFCDALTAFTELTGSSGQCRVANRLLAMGSNVSKPYQAQLITRHGFGTPSTLVSSDPAEVLAFAGDHGPLVYKSISGVRSIVTAFDPAADAERLARLRWCPVQFQEHLDGPDVRVHVVGGRVFATEITTTAVDYRYASRAGATATLRAHDLDPDVADRCVRLAAALQLPFAGIDLKLVPDGRVVCFEVNPSPGFTYFEHGTGQPIAAALAAWLTGS</sequence>
<dbReference type="GO" id="GO:0009432">
    <property type="term" value="P:SOS response"/>
    <property type="evidence" value="ECO:0007669"/>
    <property type="project" value="TreeGrafter"/>
</dbReference>
<dbReference type="PANTHER" id="PTHR21621">
    <property type="entry name" value="RIBOSOMAL PROTEIN S6 MODIFICATION PROTEIN"/>
    <property type="match status" value="1"/>
</dbReference>